<keyword evidence="1" id="KW-1133">Transmembrane helix</keyword>
<evidence type="ECO:0000256" key="1">
    <source>
        <dbReference type="SAM" id="Phobius"/>
    </source>
</evidence>
<keyword evidence="1" id="KW-0472">Membrane</keyword>
<dbReference type="Proteomes" id="UP000736672">
    <property type="component" value="Unassembled WGS sequence"/>
</dbReference>
<keyword evidence="1" id="KW-0812">Transmembrane</keyword>
<sequence>MERHGQLSWGLLGISISLLFLFSFCSSLLAEIPRLMSLLFSFWDDSLYSHDGNSQTPRVLYCAEQSRQTCAH</sequence>
<organism evidence="2 3">
    <name type="scientific">Fusarium solani</name>
    <name type="common">Filamentous fungus</name>
    <dbReference type="NCBI Taxonomy" id="169388"/>
    <lineage>
        <taxon>Eukaryota</taxon>
        <taxon>Fungi</taxon>
        <taxon>Dikarya</taxon>
        <taxon>Ascomycota</taxon>
        <taxon>Pezizomycotina</taxon>
        <taxon>Sordariomycetes</taxon>
        <taxon>Hypocreomycetidae</taxon>
        <taxon>Hypocreales</taxon>
        <taxon>Nectriaceae</taxon>
        <taxon>Fusarium</taxon>
        <taxon>Fusarium solani species complex</taxon>
    </lineage>
</organism>
<accession>A0A9P9GA69</accession>
<proteinExistence type="predicted"/>
<evidence type="ECO:0000313" key="3">
    <source>
        <dbReference type="Proteomes" id="UP000736672"/>
    </source>
</evidence>
<evidence type="ECO:0000313" key="2">
    <source>
        <dbReference type="EMBL" id="KAH7234129.1"/>
    </source>
</evidence>
<protein>
    <submittedName>
        <fullName evidence="2">Uncharacterized protein</fullName>
    </submittedName>
</protein>
<dbReference type="EMBL" id="JAGTJS010000027">
    <property type="protein sequence ID" value="KAH7234129.1"/>
    <property type="molecule type" value="Genomic_DNA"/>
</dbReference>
<reference evidence="2" key="1">
    <citation type="journal article" date="2021" name="Nat. Commun.">
        <title>Genetic determinants of endophytism in the Arabidopsis root mycobiome.</title>
        <authorList>
            <person name="Mesny F."/>
            <person name="Miyauchi S."/>
            <person name="Thiergart T."/>
            <person name="Pickel B."/>
            <person name="Atanasova L."/>
            <person name="Karlsson M."/>
            <person name="Huettel B."/>
            <person name="Barry K.W."/>
            <person name="Haridas S."/>
            <person name="Chen C."/>
            <person name="Bauer D."/>
            <person name="Andreopoulos W."/>
            <person name="Pangilinan J."/>
            <person name="LaButti K."/>
            <person name="Riley R."/>
            <person name="Lipzen A."/>
            <person name="Clum A."/>
            <person name="Drula E."/>
            <person name="Henrissat B."/>
            <person name="Kohler A."/>
            <person name="Grigoriev I.V."/>
            <person name="Martin F.M."/>
            <person name="Hacquard S."/>
        </authorList>
    </citation>
    <scope>NUCLEOTIDE SEQUENCE</scope>
    <source>
        <strain evidence="2">FSSC 5 MPI-SDFR-AT-0091</strain>
    </source>
</reference>
<comment type="caution">
    <text evidence="2">The sequence shown here is derived from an EMBL/GenBank/DDBJ whole genome shotgun (WGS) entry which is preliminary data.</text>
</comment>
<keyword evidence="3" id="KW-1185">Reference proteome</keyword>
<dbReference type="AlphaFoldDB" id="A0A9P9GA69"/>
<feature type="transmembrane region" description="Helical" evidence="1">
    <location>
        <begin position="6"/>
        <end position="30"/>
    </location>
</feature>
<gene>
    <name evidence="2" type="ORF">B0J15DRAFT_156118</name>
</gene>
<name>A0A9P9GA69_FUSSL</name>